<evidence type="ECO:0000256" key="1">
    <source>
        <dbReference type="ARBA" id="ARBA00009986"/>
    </source>
</evidence>
<evidence type="ECO:0000313" key="4">
    <source>
        <dbReference type="Proteomes" id="UP000245207"/>
    </source>
</evidence>
<dbReference type="GO" id="GO:0004491">
    <property type="term" value="F:methylmalonate-semialdehyde dehydrogenase (acylating, NAD) activity"/>
    <property type="evidence" value="ECO:0007669"/>
    <property type="project" value="InterPro"/>
</dbReference>
<dbReference type="OrthoDB" id="1409732at2759"/>
<feature type="region of interest" description="Disordered" evidence="2">
    <location>
        <begin position="391"/>
        <end position="435"/>
    </location>
</feature>
<sequence>MTSIDQSTINQSEEIYLATSKFESNDDLLKSVREFYYTKGYGLSIRDSKKDQYVTLQCDLSGVYQDKRRAGTKRKKSIGSRLTDCPFQITGKKGSDGVWVFKVKNLAHNHDPSTDMSGHPSFRRLEPDDVQTVKKMSLSGIPPRQILSTLRQQNLNLPAISRTIYNLKAKFRKDDLGNRSAISLLFEELQKVYSTTEYLFERNWKEFELFYSGKKDAIEYIKATWLPWKDKFVSAWTEKHLHFGNRSSSRAEGAHAKLKLYLQVSTGSFQDLKKKICLAVEHEFNEIKVKLASTVTPCTGHFMATMGLPCAHKIVSCLGMTIPLNIIHSHWRIDTLSLNTGVDSSSDDNNNFFALLNELRSKYQMWPLGKQELATSMIAKLVNESDTYFEPVIQQPKGRPPKAKKKKGKTSTTRDPSKFELVESSHARNPSSFSHVQHHNNLIDLNAYPECSGDLS</sequence>
<reference evidence="3 4" key="1">
    <citation type="journal article" date="2018" name="Mol. Plant">
        <title>The genome of Artemisia annua provides insight into the evolution of Asteraceae family and artemisinin biosynthesis.</title>
        <authorList>
            <person name="Shen Q."/>
            <person name="Zhang L."/>
            <person name="Liao Z."/>
            <person name="Wang S."/>
            <person name="Yan T."/>
            <person name="Shi P."/>
            <person name="Liu M."/>
            <person name="Fu X."/>
            <person name="Pan Q."/>
            <person name="Wang Y."/>
            <person name="Lv Z."/>
            <person name="Lu X."/>
            <person name="Zhang F."/>
            <person name="Jiang W."/>
            <person name="Ma Y."/>
            <person name="Chen M."/>
            <person name="Hao X."/>
            <person name="Li L."/>
            <person name="Tang Y."/>
            <person name="Lv G."/>
            <person name="Zhou Y."/>
            <person name="Sun X."/>
            <person name="Brodelius P.E."/>
            <person name="Rose J.K.C."/>
            <person name="Tang K."/>
        </authorList>
    </citation>
    <scope>NUCLEOTIDE SEQUENCE [LARGE SCALE GENOMIC DNA]</scope>
    <source>
        <strain evidence="4">cv. Huhao1</strain>
        <tissue evidence="3">Leaf</tissue>
    </source>
</reference>
<evidence type="ECO:0000313" key="3">
    <source>
        <dbReference type="EMBL" id="PWA64134.1"/>
    </source>
</evidence>
<comment type="similarity">
    <text evidence="1">Belongs to the aldehyde dehydrogenase family.</text>
</comment>
<dbReference type="EMBL" id="PKPP01004485">
    <property type="protein sequence ID" value="PWA64134.1"/>
    <property type="molecule type" value="Genomic_DNA"/>
</dbReference>
<comment type="caution">
    <text evidence="3">The sequence shown here is derived from an EMBL/GenBank/DDBJ whole genome shotgun (WGS) entry which is preliminary data.</text>
</comment>
<feature type="compositionally biased region" description="Basic residues" evidence="2">
    <location>
        <begin position="399"/>
        <end position="409"/>
    </location>
</feature>
<dbReference type="InterPro" id="IPR010061">
    <property type="entry name" value="MeMal-semiAld_DH"/>
</dbReference>
<dbReference type="AlphaFoldDB" id="A0A2U1MSE1"/>
<proteinExistence type="inferred from homology"/>
<keyword evidence="4" id="KW-1185">Reference proteome</keyword>
<name>A0A2U1MSE1_ARTAN</name>
<dbReference type="PANTHER" id="PTHR43866:SF3">
    <property type="entry name" value="METHYLMALONATE-SEMIALDEHYDE DEHYDROGENASE [ACYLATING], MITOCHONDRIAL"/>
    <property type="match status" value="1"/>
</dbReference>
<dbReference type="GO" id="GO:0006574">
    <property type="term" value="P:L-valine catabolic process"/>
    <property type="evidence" value="ECO:0007669"/>
    <property type="project" value="TreeGrafter"/>
</dbReference>
<evidence type="ECO:0000256" key="2">
    <source>
        <dbReference type="SAM" id="MobiDB-lite"/>
    </source>
</evidence>
<dbReference type="GO" id="GO:0006210">
    <property type="term" value="P:thymine catabolic process"/>
    <property type="evidence" value="ECO:0007669"/>
    <property type="project" value="TreeGrafter"/>
</dbReference>
<organism evidence="3 4">
    <name type="scientific">Artemisia annua</name>
    <name type="common">Sweet wormwood</name>
    <dbReference type="NCBI Taxonomy" id="35608"/>
    <lineage>
        <taxon>Eukaryota</taxon>
        <taxon>Viridiplantae</taxon>
        <taxon>Streptophyta</taxon>
        <taxon>Embryophyta</taxon>
        <taxon>Tracheophyta</taxon>
        <taxon>Spermatophyta</taxon>
        <taxon>Magnoliopsida</taxon>
        <taxon>eudicotyledons</taxon>
        <taxon>Gunneridae</taxon>
        <taxon>Pentapetalae</taxon>
        <taxon>asterids</taxon>
        <taxon>campanulids</taxon>
        <taxon>Asterales</taxon>
        <taxon>Asteraceae</taxon>
        <taxon>Asteroideae</taxon>
        <taxon>Anthemideae</taxon>
        <taxon>Artemisiinae</taxon>
        <taxon>Artemisia</taxon>
    </lineage>
</organism>
<accession>A0A2U1MSE1</accession>
<protein>
    <submittedName>
        <fullName evidence="3">Protein FAR1-RELATED SEQUENCE 5</fullName>
    </submittedName>
</protein>
<dbReference type="PANTHER" id="PTHR43866">
    <property type="entry name" value="MALONATE-SEMIALDEHYDE DEHYDROGENASE"/>
    <property type="match status" value="1"/>
</dbReference>
<dbReference type="GO" id="GO:0005739">
    <property type="term" value="C:mitochondrion"/>
    <property type="evidence" value="ECO:0007669"/>
    <property type="project" value="TreeGrafter"/>
</dbReference>
<feature type="compositionally biased region" description="Basic and acidic residues" evidence="2">
    <location>
        <begin position="415"/>
        <end position="426"/>
    </location>
</feature>
<dbReference type="Proteomes" id="UP000245207">
    <property type="component" value="Unassembled WGS sequence"/>
</dbReference>
<gene>
    <name evidence="3" type="ORF">CTI12_AA348640</name>
</gene>